<dbReference type="Gene3D" id="3.40.50.1820">
    <property type="entry name" value="alpha/beta hydrolase"/>
    <property type="match status" value="1"/>
</dbReference>
<protein>
    <submittedName>
        <fullName evidence="3">Alpha/beta fold hydrolase</fullName>
    </submittedName>
</protein>
<feature type="compositionally biased region" description="Low complexity" evidence="1">
    <location>
        <begin position="154"/>
        <end position="175"/>
    </location>
</feature>
<gene>
    <name evidence="3" type="ORF">ACFQV2_25785</name>
</gene>
<dbReference type="GO" id="GO:0016787">
    <property type="term" value="F:hydrolase activity"/>
    <property type="evidence" value="ECO:0007669"/>
    <property type="project" value="UniProtKB-KW"/>
</dbReference>
<evidence type="ECO:0000313" key="4">
    <source>
        <dbReference type="Proteomes" id="UP001596512"/>
    </source>
</evidence>
<evidence type="ECO:0000259" key="2">
    <source>
        <dbReference type="Pfam" id="PF12697"/>
    </source>
</evidence>
<sequence>MEQRWDRGVRSLTTGPRPDAPVLAFLPGLGALGYVADAVAGCGSWAEAYLLDLPGFGHPLPCAPEVPALAAAVVSWLDAIAPGRDVVLAGHSTGAQVALRAAAARPVRSLALLGPTFPPSQRTLRGLVGPVLRTVPRERPGLVGATVPYYARGPAPSSASSAPPCTTPPNRSSPTSTPPSSWPAANTTASPRGNGSTTWSPAPATPTW</sequence>
<proteinExistence type="predicted"/>
<feature type="region of interest" description="Disordered" evidence="1">
    <location>
        <begin position="154"/>
        <end position="208"/>
    </location>
</feature>
<dbReference type="EMBL" id="JBHTEY010000004">
    <property type="protein sequence ID" value="MFC7616374.1"/>
    <property type="molecule type" value="Genomic_DNA"/>
</dbReference>
<feature type="domain" description="AB hydrolase-1" evidence="2">
    <location>
        <begin position="25"/>
        <end position="185"/>
    </location>
</feature>
<feature type="compositionally biased region" description="Low complexity" evidence="1">
    <location>
        <begin position="182"/>
        <end position="208"/>
    </location>
</feature>
<reference evidence="4" key="1">
    <citation type="journal article" date="2019" name="Int. J. Syst. Evol. Microbiol.">
        <title>The Global Catalogue of Microorganisms (GCM) 10K type strain sequencing project: providing services to taxonomists for standard genome sequencing and annotation.</title>
        <authorList>
            <consortium name="The Broad Institute Genomics Platform"/>
            <consortium name="The Broad Institute Genome Sequencing Center for Infectious Disease"/>
            <person name="Wu L."/>
            <person name="Ma J."/>
        </authorList>
    </citation>
    <scope>NUCLEOTIDE SEQUENCE [LARGE SCALE GENOMIC DNA]</scope>
    <source>
        <strain evidence="4">JCM 17695</strain>
    </source>
</reference>
<comment type="caution">
    <text evidence="3">The sequence shown here is derived from an EMBL/GenBank/DDBJ whole genome shotgun (WGS) entry which is preliminary data.</text>
</comment>
<evidence type="ECO:0000256" key="1">
    <source>
        <dbReference type="SAM" id="MobiDB-lite"/>
    </source>
</evidence>
<dbReference type="InterPro" id="IPR029058">
    <property type="entry name" value="AB_hydrolase_fold"/>
</dbReference>
<accession>A0ABW2TRP0</accession>
<dbReference type="Proteomes" id="UP001596512">
    <property type="component" value="Unassembled WGS sequence"/>
</dbReference>
<name>A0ABW2TRP0_9PSEU</name>
<keyword evidence="4" id="KW-1185">Reference proteome</keyword>
<dbReference type="SUPFAM" id="SSF53474">
    <property type="entry name" value="alpha/beta-Hydrolases"/>
    <property type="match status" value="1"/>
</dbReference>
<dbReference type="Pfam" id="PF12697">
    <property type="entry name" value="Abhydrolase_6"/>
    <property type="match status" value="1"/>
</dbReference>
<evidence type="ECO:0000313" key="3">
    <source>
        <dbReference type="EMBL" id="MFC7616374.1"/>
    </source>
</evidence>
<organism evidence="3 4">
    <name type="scientific">Actinokineospora soli</name>
    <dbReference type="NCBI Taxonomy" id="1048753"/>
    <lineage>
        <taxon>Bacteria</taxon>
        <taxon>Bacillati</taxon>
        <taxon>Actinomycetota</taxon>
        <taxon>Actinomycetes</taxon>
        <taxon>Pseudonocardiales</taxon>
        <taxon>Pseudonocardiaceae</taxon>
        <taxon>Actinokineospora</taxon>
    </lineage>
</organism>
<dbReference type="InterPro" id="IPR000073">
    <property type="entry name" value="AB_hydrolase_1"/>
</dbReference>
<keyword evidence="3" id="KW-0378">Hydrolase</keyword>